<organism evidence="2 3">
    <name type="scientific">Paramecium octaurelia</name>
    <dbReference type="NCBI Taxonomy" id="43137"/>
    <lineage>
        <taxon>Eukaryota</taxon>
        <taxon>Sar</taxon>
        <taxon>Alveolata</taxon>
        <taxon>Ciliophora</taxon>
        <taxon>Intramacronucleata</taxon>
        <taxon>Oligohymenophorea</taxon>
        <taxon>Peniculida</taxon>
        <taxon>Parameciidae</taxon>
        <taxon>Paramecium</taxon>
    </lineage>
</organism>
<reference evidence="2" key="1">
    <citation type="submission" date="2021-01" db="EMBL/GenBank/DDBJ databases">
        <authorList>
            <consortium name="Genoscope - CEA"/>
            <person name="William W."/>
        </authorList>
    </citation>
    <scope>NUCLEOTIDE SEQUENCE</scope>
</reference>
<gene>
    <name evidence="2" type="ORF">POCTA_138.1.T0670033</name>
</gene>
<dbReference type="EMBL" id="CAJJDP010000066">
    <property type="protein sequence ID" value="CAD8176331.1"/>
    <property type="molecule type" value="Genomic_DNA"/>
</dbReference>
<accession>A0A8S1VI16</accession>
<feature type="compositionally biased region" description="Polar residues" evidence="1">
    <location>
        <begin position="149"/>
        <end position="164"/>
    </location>
</feature>
<sequence length="452" mass="53211">MKSLSSDSPITPLTEKSIVITDNNNQDQFYPIIQQNHLIYQKVQQNQNSLLNPMNFDTQTKIYIINQILNIKTQSRGRTNQEIVMDNSNCNYVHSNQELVKKSIDMKSKDVITSKNALNPFRLNNPLIENQEEFKQKESLLRKTKSEQTKCTIKSRNSNQTNSKDQSKINKIVNRLYNQAFLPKKLDNIAIANGFLRGSHNEKHVIHYFFREFYQVLSIATCETFKDLQSQYKLTYQFQFESDFMLIWDLPPNRRLQFEIFQSLKCPTILIQFCQGIYYVFCYVSKVILMKQINFEIMKINKKLNFLFNLIMEQLYSWKLKSLYSISIIIEILNLKYANTSFRTTKQTQMLATQHQKRVASEIQHQNKTLNDCDQIYNKKNQKSIEQQERINQEQCNFNPQVNEAQVKSIAVKQNDTASKLATQLIEKNKIDKESLMNLIKLIQQQLANTQN</sequence>
<evidence type="ECO:0000256" key="1">
    <source>
        <dbReference type="SAM" id="MobiDB-lite"/>
    </source>
</evidence>
<keyword evidence="3" id="KW-1185">Reference proteome</keyword>
<name>A0A8S1VI16_PAROT</name>
<dbReference type="PANTHER" id="PTHR38150">
    <property type="entry name" value="EF-HAND DOMAIN-CONTAINING PROTEIN"/>
    <property type="match status" value="1"/>
</dbReference>
<protein>
    <submittedName>
        <fullName evidence="2">Uncharacterized protein</fullName>
    </submittedName>
</protein>
<dbReference type="PANTHER" id="PTHR38150:SF1">
    <property type="entry name" value="PFU DOMAIN-CONTAINING PROTEIN"/>
    <property type="match status" value="1"/>
</dbReference>
<feature type="region of interest" description="Disordered" evidence="1">
    <location>
        <begin position="146"/>
        <end position="165"/>
    </location>
</feature>
<evidence type="ECO:0000313" key="3">
    <source>
        <dbReference type="Proteomes" id="UP000683925"/>
    </source>
</evidence>
<evidence type="ECO:0000313" key="2">
    <source>
        <dbReference type="EMBL" id="CAD8176331.1"/>
    </source>
</evidence>
<dbReference type="Proteomes" id="UP000683925">
    <property type="component" value="Unassembled WGS sequence"/>
</dbReference>
<proteinExistence type="predicted"/>
<dbReference type="AlphaFoldDB" id="A0A8S1VI16"/>
<comment type="caution">
    <text evidence="2">The sequence shown here is derived from an EMBL/GenBank/DDBJ whole genome shotgun (WGS) entry which is preliminary data.</text>
</comment>